<dbReference type="OrthoDB" id="2261329at2759"/>
<evidence type="ECO:0000256" key="8">
    <source>
        <dbReference type="ARBA" id="ARBA00023010"/>
    </source>
</evidence>
<keyword evidence="7" id="KW-1133">Transmembrane helix</keyword>
<evidence type="ECO:0000256" key="2">
    <source>
        <dbReference type="ARBA" id="ARBA00008444"/>
    </source>
</evidence>
<evidence type="ECO:0000256" key="7">
    <source>
        <dbReference type="ARBA" id="ARBA00022989"/>
    </source>
</evidence>
<evidence type="ECO:0000313" key="12">
    <source>
        <dbReference type="Proteomes" id="UP000434172"/>
    </source>
</evidence>
<dbReference type="EMBL" id="WOWK01000056">
    <property type="protein sequence ID" value="KAF0322989.1"/>
    <property type="molecule type" value="Genomic_DNA"/>
</dbReference>
<reference evidence="11 12" key="1">
    <citation type="submission" date="2019-12" db="EMBL/GenBank/DDBJ databases">
        <title>A genome sequence resource for the geographically widespread anthracnose pathogen Colletotrichum asianum.</title>
        <authorList>
            <person name="Meng Y."/>
        </authorList>
    </citation>
    <scope>NUCLEOTIDE SEQUENCE [LARGE SCALE GENOMIC DNA]</scope>
    <source>
        <strain evidence="11 12">ICMP 18580</strain>
    </source>
</reference>
<evidence type="ECO:0000256" key="4">
    <source>
        <dbReference type="ARBA" id="ARBA00022692"/>
    </source>
</evidence>
<proteinExistence type="inferred from homology"/>
<evidence type="ECO:0000256" key="1">
    <source>
        <dbReference type="ARBA" id="ARBA00004448"/>
    </source>
</evidence>
<keyword evidence="3" id="KW-0813">Transport</keyword>
<evidence type="ECO:0000313" key="11">
    <source>
        <dbReference type="EMBL" id="KAF0322989.1"/>
    </source>
</evidence>
<dbReference type="GO" id="GO:0030150">
    <property type="term" value="P:protein import into mitochondrial matrix"/>
    <property type="evidence" value="ECO:0007669"/>
    <property type="project" value="TreeGrafter"/>
</dbReference>
<protein>
    <submittedName>
        <fullName evidence="11">Uncharacterized protein</fullName>
    </submittedName>
</protein>
<sequence length="80" mass="8397">MESKASATVPYGQRRIGAISAIKMHALVPAGNSGVWAGMFSTYDCAIKGIRQKKDARNAIGAGFITGGSRWNQIPKTDGG</sequence>
<keyword evidence="8" id="KW-0811">Translocation</keyword>
<dbReference type="AlphaFoldDB" id="A0A8H3ZKB2"/>
<evidence type="ECO:0000256" key="6">
    <source>
        <dbReference type="ARBA" id="ARBA00022927"/>
    </source>
</evidence>
<keyword evidence="9" id="KW-0496">Mitochondrion</keyword>
<keyword evidence="5" id="KW-0999">Mitochondrion inner membrane</keyword>
<keyword evidence="12" id="KW-1185">Reference proteome</keyword>
<evidence type="ECO:0000256" key="5">
    <source>
        <dbReference type="ARBA" id="ARBA00022792"/>
    </source>
</evidence>
<gene>
    <name evidence="11" type="ORF">GQ607_009752</name>
</gene>
<organism evidence="11 12">
    <name type="scientific">Colletotrichum asianum</name>
    <dbReference type="NCBI Taxonomy" id="702518"/>
    <lineage>
        <taxon>Eukaryota</taxon>
        <taxon>Fungi</taxon>
        <taxon>Dikarya</taxon>
        <taxon>Ascomycota</taxon>
        <taxon>Pezizomycotina</taxon>
        <taxon>Sordariomycetes</taxon>
        <taxon>Hypocreomycetidae</taxon>
        <taxon>Glomerellales</taxon>
        <taxon>Glomerellaceae</taxon>
        <taxon>Colletotrichum</taxon>
        <taxon>Colletotrichum gloeosporioides species complex</taxon>
    </lineage>
</organism>
<accession>A0A8H3ZKB2</accession>
<comment type="similarity">
    <text evidence="2">Belongs to the Tim17/Tim22/Tim23 family.</text>
</comment>
<dbReference type="PANTHER" id="PTHR10485">
    <property type="entry name" value="MITOCHONDRIAL IMPORT INNER MEMBRANE TRANSLOCASE SUBUNIT TIM-17"/>
    <property type="match status" value="1"/>
</dbReference>
<dbReference type="Proteomes" id="UP000434172">
    <property type="component" value="Unassembled WGS sequence"/>
</dbReference>
<keyword evidence="4" id="KW-0812">Transmembrane</keyword>
<evidence type="ECO:0000256" key="10">
    <source>
        <dbReference type="ARBA" id="ARBA00023136"/>
    </source>
</evidence>
<dbReference type="Pfam" id="PF02466">
    <property type="entry name" value="Tim17"/>
    <property type="match status" value="1"/>
</dbReference>
<evidence type="ECO:0000256" key="9">
    <source>
        <dbReference type="ARBA" id="ARBA00023128"/>
    </source>
</evidence>
<comment type="caution">
    <text evidence="11">The sequence shown here is derived from an EMBL/GenBank/DDBJ whole genome shotgun (WGS) entry which is preliminary data.</text>
</comment>
<keyword evidence="10" id="KW-0472">Membrane</keyword>
<comment type="subcellular location">
    <subcellularLocation>
        <location evidence="1">Mitochondrion inner membrane</location>
        <topology evidence="1">Multi-pass membrane protein</topology>
    </subcellularLocation>
</comment>
<dbReference type="GO" id="GO:0005744">
    <property type="term" value="C:TIM23 mitochondrial import inner membrane translocase complex"/>
    <property type="evidence" value="ECO:0007669"/>
    <property type="project" value="TreeGrafter"/>
</dbReference>
<name>A0A8H3ZKB2_9PEZI</name>
<keyword evidence="6" id="KW-0653">Protein transport</keyword>
<dbReference type="GO" id="GO:0008320">
    <property type="term" value="F:protein transmembrane transporter activity"/>
    <property type="evidence" value="ECO:0007669"/>
    <property type="project" value="TreeGrafter"/>
</dbReference>
<evidence type="ECO:0000256" key="3">
    <source>
        <dbReference type="ARBA" id="ARBA00022448"/>
    </source>
</evidence>
<dbReference type="PANTHER" id="PTHR10485:SF0">
    <property type="entry name" value="AT05822P-RELATED"/>
    <property type="match status" value="1"/>
</dbReference>